<evidence type="ECO:0000256" key="1">
    <source>
        <dbReference type="ARBA" id="ARBA00004141"/>
    </source>
</evidence>
<evidence type="ECO:0000256" key="4">
    <source>
        <dbReference type="ARBA" id="ARBA00023136"/>
    </source>
</evidence>
<evidence type="ECO:0000313" key="8">
    <source>
        <dbReference type="Proteomes" id="UP000225889"/>
    </source>
</evidence>
<dbReference type="Pfam" id="PF12698">
    <property type="entry name" value="ABC2_membrane_3"/>
    <property type="match status" value="1"/>
</dbReference>
<keyword evidence="2 5" id="KW-0812">Transmembrane</keyword>
<gene>
    <name evidence="7" type="ORF">CSX01_14325</name>
</gene>
<protein>
    <recommendedName>
        <fullName evidence="6">ABC-2 type transporter transmembrane domain-containing protein</fullName>
    </recommendedName>
</protein>
<feature type="transmembrane region" description="Helical" evidence="5">
    <location>
        <begin position="291"/>
        <end position="311"/>
    </location>
</feature>
<evidence type="ECO:0000313" key="7">
    <source>
        <dbReference type="EMBL" id="PHU33707.1"/>
    </source>
</evidence>
<dbReference type="EMBL" id="PDYF01000083">
    <property type="protein sequence ID" value="PHU33707.1"/>
    <property type="molecule type" value="Genomic_DNA"/>
</dbReference>
<feature type="transmembrane region" description="Helical" evidence="5">
    <location>
        <begin position="354"/>
        <end position="372"/>
    </location>
</feature>
<evidence type="ECO:0000256" key="2">
    <source>
        <dbReference type="ARBA" id="ARBA00022692"/>
    </source>
</evidence>
<keyword evidence="4 5" id="KW-0472">Membrane</keyword>
<comment type="caution">
    <text evidence="7">The sequence shown here is derived from an EMBL/GenBank/DDBJ whole genome shotgun (WGS) entry which is preliminary data.</text>
</comment>
<organism evidence="7 8">
    <name type="scientific">Pseudobutyrivibrio ruminis</name>
    <dbReference type="NCBI Taxonomy" id="46206"/>
    <lineage>
        <taxon>Bacteria</taxon>
        <taxon>Bacillati</taxon>
        <taxon>Bacillota</taxon>
        <taxon>Clostridia</taxon>
        <taxon>Lachnospirales</taxon>
        <taxon>Lachnospiraceae</taxon>
        <taxon>Pseudobutyrivibrio</taxon>
    </lineage>
</organism>
<feature type="transmembrane region" description="Helical" evidence="5">
    <location>
        <begin position="261"/>
        <end position="284"/>
    </location>
</feature>
<dbReference type="Proteomes" id="UP000225889">
    <property type="component" value="Unassembled WGS sequence"/>
</dbReference>
<feature type="domain" description="ABC-2 type transporter transmembrane" evidence="6">
    <location>
        <begin position="22"/>
        <end position="369"/>
    </location>
</feature>
<dbReference type="InterPro" id="IPR052902">
    <property type="entry name" value="ABC-2_transporter"/>
</dbReference>
<feature type="transmembrane region" description="Helical" evidence="5">
    <location>
        <begin position="182"/>
        <end position="203"/>
    </location>
</feature>
<dbReference type="InterPro" id="IPR013525">
    <property type="entry name" value="ABC2_TM"/>
</dbReference>
<keyword evidence="3 5" id="KW-1133">Transmembrane helix</keyword>
<proteinExistence type="predicted"/>
<sequence length="380" mass="42545">MFIRMFFYKIKEISRNRTLLGWNLVFPLVLATAFFLGFGNMIKDDPDTFKTIEVGYVNTDEENSPFSQVLTSLSEKNDGIQVLEVHKFSDVEDAKTALDGDEVEGIYIEESGEVKTIVPANGLVSTTLNQIVREYENGKVVIENIAKDHPENMMNAIAKMEINKSVLKEYDFGTNTSPYLQYYFALIAMSSLFSSWISTRMLEGMCANLSENGKRFECAPVYKLPSIVAGILAGVVLQSISNGIVAFYVEKVLGIDFGIPLLNVLAITTLGSTLGIAFGVLIGSLCKNKNLLVAIPLCFSMTCSFLSGLMWHQIRQFIEYHCPIINRINPAALLTDCLYVRATYGKTEVYYRDIFTMLIIIAACLIISAMFLRRRKYVSL</sequence>
<comment type="subcellular location">
    <subcellularLocation>
        <location evidence="1">Membrane</location>
        <topology evidence="1">Multi-pass membrane protein</topology>
    </subcellularLocation>
</comment>
<dbReference type="AlphaFoldDB" id="A0A2G3DRP2"/>
<dbReference type="GO" id="GO:0140359">
    <property type="term" value="F:ABC-type transporter activity"/>
    <property type="evidence" value="ECO:0007669"/>
    <property type="project" value="InterPro"/>
</dbReference>
<feature type="transmembrane region" description="Helical" evidence="5">
    <location>
        <begin position="20"/>
        <end position="42"/>
    </location>
</feature>
<dbReference type="PANTHER" id="PTHR43027">
    <property type="entry name" value="DOXORUBICIN RESISTANCE ABC TRANSPORTER PERMEASE PROTEIN DRRC-RELATED"/>
    <property type="match status" value="1"/>
</dbReference>
<reference evidence="7 8" key="2">
    <citation type="submission" date="2017-10" db="EMBL/GenBank/DDBJ databases">
        <authorList>
            <person name="Banno H."/>
            <person name="Chua N.-H."/>
        </authorList>
    </citation>
    <scope>NUCLEOTIDE SEQUENCE [LARGE SCALE GENOMIC DNA]</scope>
    <source>
        <strain evidence="7 8">JK626</strain>
    </source>
</reference>
<dbReference type="GO" id="GO:0016020">
    <property type="term" value="C:membrane"/>
    <property type="evidence" value="ECO:0007669"/>
    <property type="project" value="UniProtKB-SubCell"/>
</dbReference>
<dbReference type="PANTHER" id="PTHR43027:SF1">
    <property type="entry name" value="DOXORUBICIN RESISTANCE ABC TRANSPORTER PERMEASE PROTEIN DRRC-RELATED"/>
    <property type="match status" value="1"/>
</dbReference>
<reference evidence="7 8" key="1">
    <citation type="submission" date="2017-10" db="EMBL/GenBank/DDBJ databases">
        <title>Resolving the taxonomy of Roseburia spp., Eubacterium rectale and Agathobacter spp. through phylogenomic analysis.</title>
        <authorList>
            <person name="Sheridan P.O."/>
            <person name="Walker A.W."/>
            <person name="Duncan S.H."/>
            <person name="Scott K.P."/>
            <person name="Toole P.W.O."/>
            <person name="Luis P."/>
            <person name="Flint H.J."/>
        </authorList>
    </citation>
    <scope>NUCLEOTIDE SEQUENCE [LARGE SCALE GENOMIC DNA]</scope>
    <source>
        <strain evidence="7 8">JK626</strain>
    </source>
</reference>
<feature type="transmembrane region" description="Helical" evidence="5">
    <location>
        <begin position="224"/>
        <end position="249"/>
    </location>
</feature>
<evidence type="ECO:0000259" key="6">
    <source>
        <dbReference type="Pfam" id="PF12698"/>
    </source>
</evidence>
<dbReference type="RefSeq" id="WP_099392841.1">
    <property type="nucleotide sequence ID" value="NZ_PDYF01000083.1"/>
</dbReference>
<evidence type="ECO:0000256" key="3">
    <source>
        <dbReference type="ARBA" id="ARBA00022989"/>
    </source>
</evidence>
<name>A0A2G3DRP2_9FIRM</name>
<evidence type="ECO:0000256" key="5">
    <source>
        <dbReference type="SAM" id="Phobius"/>
    </source>
</evidence>
<accession>A0A2G3DRP2</accession>